<name>A0AB39CPV6_9BURK</name>
<feature type="transmembrane region" description="Helical" evidence="1">
    <location>
        <begin position="12"/>
        <end position="29"/>
    </location>
</feature>
<feature type="transmembrane region" description="Helical" evidence="1">
    <location>
        <begin position="35"/>
        <end position="55"/>
    </location>
</feature>
<feature type="transmembrane region" description="Helical" evidence="1">
    <location>
        <begin position="190"/>
        <end position="214"/>
    </location>
</feature>
<feature type="transmembrane region" description="Helical" evidence="1">
    <location>
        <begin position="163"/>
        <end position="184"/>
    </location>
</feature>
<keyword evidence="4" id="KW-0012">Acyltransferase</keyword>
<evidence type="ECO:0000256" key="1">
    <source>
        <dbReference type="SAM" id="Phobius"/>
    </source>
</evidence>
<dbReference type="PANTHER" id="PTHR23028:SF53">
    <property type="entry name" value="ACYL_TRANSF_3 DOMAIN-CONTAINING PROTEIN"/>
    <property type="match status" value="1"/>
</dbReference>
<dbReference type="Pfam" id="PF19040">
    <property type="entry name" value="SGNH"/>
    <property type="match status" value="1"/>
</dbReference>
<protein>
    <submittedName>
        <fullName evidence="4">Acyltransferase family protein</fullName>
        <ecNumber evidence="4">2.3.1.-</ecNumber>
    </submittedName>
</protein>
<evidence type="ECO:0000259" key="3">
    <source>
        <dbReference type="Pfam" id="PF19040"/>
    </source>
</evidence>
<dbReference type="Pfam" id="PF01757">
    <property type="entry name" value="Acyl_transf_3"/>
    <property type="match status" value="1"/>
</dbReference>
<keyword evidence="4" id="KW-0808">Transferase</keyword>
<proteinExistence type="predicted"/>
<feature type="transmembrane region" description="Helical" evidence="1">
    <location>
        <begin position="350"/>
        <end position="370"/>
    </location>
</feature>
<dbReference type="InterPro" id="IPR002656">
    <property type="entry name" value="Acyl_transf_3_dom"/>
</dbReference>
<dbReference type="AlphaFoldDB" id="A0AB39CPV6"/>
<feature type="transmembrane region" description="Helical" evidence="1">
    <location>
        <begin position="252"/>
        <end position="269"/>
    </location>
</feature>
<reference evidence="4" key="1">
    <citation type="submission" date="2024-05" db="EMBL/GenBank/DDBJ databases">
        <authorList>
            <person name="Luo Y.-C."/>
            <person name="Nicholds J."/>
            <person name="Mortimer T."/>
            <person name="Maboni G."/>
        </authorList>
    </citation>
    <scope>NUCLEOTIDE SEQUENCE</scope>
    <source>
        <strain evidence="5">150221</strain>
        <strain evidence="4">153271</strain>
    </source>
</reference>
<feature type="transmembrane region" description="Helical" evidence="1">
    <location>
        <begin position="310"/>
        <end position="330"/>
    </location>
</feature>
<keyword evidence="1" id="KW-0472">Membrane</keyword>
<keyword evidence="1" id="KW-0812">Transmembrane</keyword>
<accession>A0AB39CPV6</accession>
<dbReference type="GO" id="GO:0016020">
    <property type="term" value="C:membrane"/>
    <property type="evidence" value="ECO:0007669"/>
    <property type="project" value="TreeGrafter"/>
</dbReference>
<feature type="transmembrane region" description="Helical" evidence="1">
    <location>
        <begin position="76"/>
        <end position="94"/>
    </location>
</feature>
<evidence type="ECO:0000259" key="2">
    <source>
        <dbReference type="Pfam" id="PF01757"/>
    </source>
</evidence>
<sequence length="625" mass="69210">MSTVLKYRPEIDGLRAIAVLSVILFHAGVPGLSGGFVGVDVFFVISGYLITGILLRELSAGTFSLVTFYERRARRILPALFLVLLVCIPFGWFLMDPYAFWRLGQGLIAVTIFVSNILFWRTTDYFAATAGNPLLHTWSLGVEEQFYIFFPLFLWLVWRHARAWLWLSILLVAAASLAISQWGVQTGRLVAAFYLIPSRAFELLLGALVALAAFRGRIPNLGAQLAESLAWVGLGAVVWAVTMFSGGTPFPGWRALVPSLGTALILAFVQADGLLGRVLSWRVMVGLGLISYSAYLWHQPVFAFVHIAGWSPGLGVSLGLVAVSLLLAWISWRYVEHPFRDRAWISRRAVFWWAGVLSAGMLGFGAWLVATQGVSSRYTAEELAWWRYADIGLQSGYVVRRFDAHAGVFAPGAERKILILGDSHAQDFVNMVYEAGVWQDAQIRTIYIPTICQMSYVEEDVSKNIAPINRPACARNPTIRSSMPQIREADIVVMVSSWQSWSAELMPRTISNMNLRSDQHLFVVGPKSFGEVDIHRLLALGKDSRAALRNKINSEVFRANAILKRGLPGEVFVDQVEIICGPDGLCPQVTGHDGLISYDGGHLTQEGAEYIGKRIFAESGLRLAR</sequence>
<dbReference type="EMBL" id="CP158257">
    <property type="protein sequence ID" value="XDJ56752.1"/>
    <property type="molecule type" value="Genomic_DNA"/>
</dbReference>
<feature type="transmembrane region" description="Helical" evidence="1">
    <location>
        <begin position="100"/>
        <end position="120"/>
    </location>
</feature>
<dbReference type="KEGG" id="cgin:ABRZ00_06160"/>
<keyword evidence="1" id="KW-1133">Transmembrane helix</keyword>
<dbReference type="InterPro" id="IPR043968">
    <property type="entry name" value="SGNH"/>
</dbReference>
<feature type="domain" description="SGNH" evidence="3">
    <location>
        <begin position="408"/>
        <end position="615"/>
    </location>
</feature>
<dbReference type="GO" id="GO:0009103">
    <property type="term" value="P:lipopolysaccharide biosynthetic process"/>
    <property type="evidence" value="ECO:0007669"/>
    <property type="project" value="TreeGrafter"/>
</dbReference>
<gene>
    <name evidence="5" type="ORF">ABRZ00_06160</name>
    <name evidence="4" type="ORF">ABRZ02_10225</name>
</gene>
<dbReference type="GeneID" id="93067100"/>
<evidence type="ECO:0000313" key="4">
    <source>
        <dbReference type="EMBL" id="XDJ44030.1"/>
    </source>
</evidence>
<dbReference type="PANTHER" id="PTHR23028">
    <property type="entry name" value="ACETYLTRANSFERASE"/>
    <property type="match status" value="1"/>
</dbReference>
<dbReference type="GO" id="GO:0016747">
    <property type="term" value="F:acyltransferase activity, transferring groups other than amino-acyl groups"/>
    <property type="evidence" value="ECO:0007669"/>
    <property type="project" value="InterPro"/>
</dbReference>
<organism evidence="4">
    <name type="scientific">Castellaniella ginsengisoli</name>
    <dbReference type="NCBI Taxonomy" id="546114"/>
    <lineage>
        <taxon>Bacteria</taxon>
        <taxon>Pseudomonadati</taxon>
        <taxon>Pseudomonadota</taxon>
        <taxon>Betaproteobacteria</taxon>
        <taxon>Burkholderiales</taxon>
        <taxon>Alcaligenaceae</taxon>
        <taxon>Castellaniella</taxon>
    </lineage>
</organism>
<dbReference type="EC" id="2.3.1.-" evidence="4"/>
<feature type="transmembrane region" description="Helical" evidence="1">
    <location>
        <begin position="281"/>
        <end position="298"/>
    </location>
</feature>
<dbReference type="InterPro" id="IPR050879">
    <property type="entry name" value="Acyltransferase_3"/>
</dbReference>
<dbReference type="EMBL" id="CP158253">
    <property type="protein sequence ID" value="XDJ44030.1"/>
    <property type="molecule type" value="Genomic_DNA"/>
</dbReference>
<evidence type="ECO:0000313" key="5">
    <source>
        <dbReference type="EMBL" id="XDJ56752.1"/>
    </source>
</evidence>
<feature type="transmembrane region" description="Helical" evidence="1">
    <location>
        <begin position="226"/>
        <end position="246"/>
    </location>
</feature>
<dbReference type="RefSeq" id="WP_368647870.1">
    <property type="nucleotide sequence ID" value="NZ_CP158253.1"/>
</dbReference>
<feature type="domain" description="Acyltransferase 3" evidence="2">
    <location>
        <begin position="9"/>
        <end position="332"/>
    </location>
</feature>